<sequence>MAFAEDVARMAFRQTPQRMFAGGAGAQFHPVQDAIAISMNVEDPMNEFREYIAPSRNPEDIDQPEMLQRALLFFDRYQRHVSQAEQHEMLLMLGTSLLTQNGPTVSQFFQRLNTLHEDLSVLLHESGYHDHFEHVVSDRSDQNSLEKLIMVSNCMPLLSHEDHWDAFMMLADYFLAGVRPLGKKTLSPISKNSPSCLT</sequence>
<evidence type="ECO:0000313" key="2">
    <source>
        <dbReference type="Proteomes" id="UP001281761"/>
    </source>
</evidence>
<reference evidence="1 2" key="1">
    <citation type="journal article" date="2022" name="bioRxiv">
        <title>Genomics of Preaxostyla Flagellates Illuminates Evolutionary Transitions and the Path Towards Mitochondrial Loss.</title>
        <authorList>
            <person name="Novak L.V.F."/>
            <person name="Treitli S.C."/>
            <person name="Pyrih J."/>
            <person name="Halakuc P."/>
            <person name="Pipaliya S.V."/>
            <person name="Vacek V."/>
            <person name="Brzon O."/>
            <person name="Soukal P."/>
            <person name="Eme L."/>
            <person name="Dacks J.B."/>
            <person name="Karnkowska A."/>
            <person name="Elias M."/>
            <person name="Hampl V."/>
        </authorList>
    </citation>
    <scope>NUCLEOTIDE SEQUENCE [LARGE SCALE GENOMIC DNA]</scope>
    <source>
        <strain evidence="1">NAU3</strain>
        <tissue evidence="1">Gut</tissue>
    </source>
</reference>
<dbReference type="EMBL" id="JARBJD010000817">
    <property type="protein sequence ID" value="KAK2939879.1"/>
    <property type="molecule type" value="Genomic_DNA"/>
</dbReference>
<evidence type="ECO:0000313" key="1">
    <source>
        <dbReference type="EMBL" id="KAK2939879.1"/>
    </source>
</evidence>
<protein>
    <submittedName>
        <fullName evidence="1">Uncharacterized protein</fullName>
    </submittedName>
</protein>
<name>A0ABQ9WL25_9EUKA</name>
<gene>
    <name evidence="1" type="ORF">BLNAU_25211</name>
</gene>
<proteinExistence type="predicted"/>
<comment type="caution">
    <text evidence="1">The sequence shown here is derived from an EMBL/GenBank/DDBJ whole genome shotgun (WGS) entry which is preliminary data.</text>
</comment>
<organism evidence="1 2">
    <name type="scientific">Blattamonas nauphoetae</name>
    <dbReference type="NCBI Taxonomy" id="2049346"/>
    <lineage>
        <taxon>Eukaryota</taxon>
        <taxon>Metamonada</taxon>
        <taxon>Preaxostyla</taxon>
        <taxon>Oxymonadida</taxon>
        <taxon>Blattamonas</taxon>
    </lineage>
</organism>
<accession>A0ABQ9WL25</accession>
<keyword evidence="2" id="KW-1185">Reference proteome</keyword>
<dbReference type="Proteomes" id="UP001281761">
    <property type="component" value="Unassembled WGS sequence"/>
</dbReference>